<protein>
    <recommendedName>
        <fullName evidence="1">Anti sigma-E protein RseA N-terminal domain-containing protein</fullName>
    </recommendedName>
</protein>
<evidence type="ECO:0000313" key="2">
    <source>
        <dbReference type="EMBL" id="AAZ98047.1"/>
    </source>
</evidence>
<dbReference type="AlphaFoldDB" id="Q3SH42"/>
<dbReference type="Pfam" id="PF03872">
    <property type="entry name" value="RseA_N"/>
    <property type="match status" value="1"/>
</dbReference>
<dbReference type="RefSeq" id="WP_011312606.1">
    <property type="nucleotide sequence ID" value="NC_007404.1"/>
</dbReference>
<dbReference type="eggNOG" id="COG3073">
    <property type="taxonomic scope" value="Bacteria"/>
</dbReference>
<proteinExistence type="predicted"/>
<name>Q3SH42_THIDA</name>
<dbReference type="STRING" id="292415.Tbd_2094"/>
<gene>
    <name evidence="2" type="ordered locus">Tbd_2094</name>
</gene>
<evidence type="ECO:0000259" key="1">
    <source>
        <dbReference type="Pfam" id="PF03872"/>
    </source>
</evidence>
<keyword evidence="3" id="KW-1185">Reference proteome</keyword>
<dbReference type="CDD" id="cd16328">
    <property type="entry name" value="RseA_N"/>
    <property type="match status" value="1"/>
</dbReference>
<dbReference type="HOGENOM" id="CLU_081225_0_0_4"/>
<feature type="domain" description="Anti sigma-E protein RseA N-terminal" evidence="1">
    <location>
        <begin position="22"/>
        <end position="92"/>
    </location>
</feature>
<reference evidence="2 3" key="1">
    <citation type="journal article" date="2006" name="J. Bacteriol.">
        <title>The genome sequence of the obligately chemolithoautotrophic, facultatively anaerobic bacterium Thiobacillus denitrificans.</title>
        <authorList>
            <person name="Beller H.R."/>
            <person name="Chain P.S."/>
            <person name="Letain T.E."/>
            <person name="Chakicherla A."/>
            <person name="Larimer F.W."/>
            <person name="Richardson P.M."/>
            <person name="Coleman M.A."/>
            <person name="Wood A.P."/>
            <person name="Kelly D.P."/>
        </authorList>
    </citation>
    <scope>NUCLEOTIDE SEQUENCE [LARGE SCALE GENOMIC DNA]</scope>
    <source>
        <strain evidence="2 3">ATCC 25259</strain>
    </source>
</reference>
<dbReference type="PANTHER" id="PTHR38104">
    <property type="match status" value="1"/>
</dbReference>
<dbReference type="GO" id="GO:0016989">
    <property type="term" value="F:sigma factor antagonist activity"/>
    <property type="evidence" value="ECO:0007669"/>
    <property type="project" value="InterPro"/>
</dbReference>
<dbReference type="Proteomes" id="UP000008291">
    <property type="component" value="Chromosome"/>
</dbReference>
<dbReference type="KEGG" id="tbd:Tbd_2094"/>
<evidence type="ECO:0000313" key="3">
    <source>
        <dbReference type="Proteomes" id="UP000008291"/>
    </source>
</evidence>
<dbReference type="EMBL" id="CP000116">
    <property type="protein sequence ID" value="AAZ98047.1"/>
    <property type="molecule type" value="Genomic_DNA"/>
</dbReference>
<sequence>MSALHRSDASSHANQDDNDESLLSALLDGESGRTESGAFLAAMRQDERLRRTWSEYHLIGDLMRGVGPAPEGFMARFSERLAAEPTVLAPQRHIWPQRVVVASLASLAVWGAVSLTGLMPSQTPESAPIASAPANPGFQQATLVAPVEYDSAQFAPYVVAHQEFAPSAVATPVFEPVVAVGMEPR</sequence>
<dbReference type="SUPFAM" id="SSF89069">
    <property type="entry name" value="N-terminal, cytoplasmic domain of anti-sigmaE factor RseA"/>
    <property type="match status" value="1"/>
</dbReference>
<accession>Q3SH42</accession>
<dbReference type="InterPro" id="IPR052383">
    <property type="entry name" value="Anti-sigma-E_RseA-like"/>
</dbReference>
<dbReference type="PANTHER" id="PTHR38104:SF1">
    <property type="entry name" value="ANTI-SIGMA-E FACTOR RSEA"/>
    <property type="match status" value="1"/>
</dbReference>
<dbReference type="InterPro" id="IPR005572">
    <property type="entry name" value="Anti-sigma_E_RseA_N"/>
</dbReference>
<dbReference type="Gene3D" id="1.10.10.880">
    <property type="entry name" value="Anti sigma-E protein RseA, N-terminal domain"/>
    <property type="match status" value="1"/>
</dbReference>
<dbReference type="InterPro" id="IPR036147">
    <property type="entry name" value="Anti-sigma_E_RseA_N_sf"/>
</dbReference>
<organism evidence="2 3">
    <name type="scientific">Thiobacillus denitrificans (strain ATCC 25259 / T1)</name>
    <dbReference type="NCBI Taxonomy" id="292415"/>
    <lineage>
        <taxon>Bacteria</taxon>
        <taxon>Pseudomonadati</taxon>
        <taxon>Pseudomonadota</taxon>
        <taxon>Betaproteobacteria</taxon>
        <taxon>Nitrosomonadales</taxon>
        <taxon>Thiobacillaceae</taxon>
        <taxon>Thiobacillus</taxon>
    </lineage>
</organism>